<dbReference type="AlphaFoldDB" id="A0A0B7ADL6"/>
<name>A0A0B7ADL6_9EUPU</name>
<protein>
    <submittedName>
        <fullName evidence="1">Uncharacterized protein</fullName>
    </submittedName>
</protein>
<organism evidence="1">
    <name type="scientific">Arion vulgaris</name>
    <dbReference type="NCBI Taxonomy" id="1028688"/>
    <lineage>
        <taxon>Eukaryota</taxon>
        <taxon>Metazoa</taxon>
        <taxon>Spiralia</taxon>
        <taxon>Lophotrochozoa</taxon>
        <taxon>Mollusca</taxon>
        <taxon>Gastropoda</taxon>
        <taxon>Heterobranchia</taxon>
        <taxon>Euthyneura</taxon>
        <taxon>Panpulmonata</taxon>
        <taxon>Eupulmonata</taxon>
        <taxon>Stylommatophora</taxon>
        <taxon>Helicina</taxon>
        <taxon>Arionoidea</taxon>
        <taxon>Arionidae</taxon>
        <taxon>Arion</taxon>
    </lineage>
</organism>
<evidence type="ECO:0000313" key="1">
    <source>
        <dbReference type="EMBL" id="CEK78035.1"/>
    </source>
</evidence>
<reference evidence="1" key="1">
    <citation type="submission" date="2014-12" db="EMBL/GenBank/DDBJ databases">
        <title>Insight into the proteome of Arion vulgaris.</title>
        <authorList>
            <person name="Aradska J."/>
            <person name="Bulat T."/>
            <person name="Smidak R."/>
            <person name="Sarate P."/>
            <person name="Gangsoo J."/>
            <person name="Sialana F."/>
            <person name="Bilban M."/>
            <person name="Lubec G."/>
        </authorList>
    </citation>
    <scope>NUCLEOTIDE SEQUENCE</scope>
    <source>
        <tissue evidence="1">Skin</tissue>
    </source>
</reference>
<sequence>LKEMNHSWYTIQRTTPRRMVCIHCCPNHQGHHRLEGEWDMWTRLFLLCKSKENTQFFFCRPRRLQQPKAYSAMPRIVETPTQALVITAVLPRFQRSRNTTH</sequence>
<gene>
    <name evidence="1" type="primary">ORF107953</name>
</gene>
<proteinExistence type="predicted"/>
<accession>A0A0B7ADL6</accession>
<feature type="non-terminal residue" evidence="1">
    <location>
        <position position="1"/>
    </location>
</feature>
<dbReference type="EMBL" id="HACG01031170">
    <property type="protein sequence ID" value="CEK78035.1"/>
    <property type="molecule type" value="Transcribed_RNA"/>
</dbReference>